<dbReference type="AlphaFoldDB" id="A0ABD0XY99"/>
<evidence type="ECO:0000313" key="2">
    <source>
        <dbReference type="Proteomes" id="UP001558652"/>
    </source>
</evidence>
<accession>A0ABD0XY99</accession>
<organism evidence="1 2">
    <name type="scientific">Ranatra chinensis</name>
    <dbReference type="NCBI Taxonomy" id="642074"/>
    <lineage>
        <taxon>Eukaryota</taxon>
        <taxon>Metazoa</taxon>
        <taxon>Ecdysozoa</taxon>
        <taxon>Arthropoda</taxon>
        <taxon>Hexapoda</taxon>
        <taxon>Insecta</taxon>
        <taxon>Pterygota</taxon>
        <taxon>Neoptera</taxon>
        <taxon>Paraneoptera</taxon>
        <taxon>Hemiptera</taxon>
        <taxon>Heteroptera</taxon>
        <taxon>Panheteroptera</taxon>
        <taxon>Nepomorpha</taxon>
        <taxon>Nepidae</taxon>
        <taxon>Ranatrinae</taxon>
        <taxon>Ranatra</taxon>
    </lineage>
</organism>
<proteinExistence type="predicted"/>
<sequence>MASKRRNMFHKNKKTTEIVTRENNKLSPIGGGRKLLRGGNFEVHFARLETQATSGAESSEEHMQDSKTLRKILDTRATNDRYGILLEAIRLILGKMAIIQNWFGARDDRPRHGGKVEHLLLRQTGDMEDEIKYEYDGEAMEIGGIKPHQVQKDKRDTPRIRCLYFPYSNMRECRQWVASANKPTAPLQYMQWSIWKPNSEQETTAQPADNDGVAQGKLVWPTRGSHKVNTRRGIQHGHSKSRDRIFNRAVTNVATLMLGTDVDEIQYMLRGHLGLSSARWSVALTLRADKLRTRDDRPRCVRYLGLYIDKRVTWNPHTRLKRIDLNRKFGLLRNLLHRTSILSLGNKLTIYNTILKPTWTYGMELWGSARKSYIDRIQSLQSKTLRTILDVPCGIVWVAARFTTAISTPPLKMAVAETGSNQRPQIKRRQSIDFMNCVNTSIKCSIRLFVPFKSRVTTPGPRGAPSPVPKPV</sequence>
<evidence type="ECO:0000313" key="1">
    <source>
        <dbReference type="EMBL" id="KAL1115872.1"/>
    </source>
</evidence>
<name>A0ABD0XY99_9HEMI</name>
<comment type="caution">
    <text evidence="1">The sequence shown here is derived from an EMBL/GenBank/DDBJ whole genome shotgun (WGS) entry which is preliminary data.</text>
</comment>
<protein>
    <submittedName>
        <fullName evidence="1">Uncharacterized protein</fullName>
    </submittedName>
</protein>
<reference evidence="1 2" key="1">
    <citation type="submission" date="2024-07" db="EMBL/GenBank/DDBJ databases">
        <title>Chromosome-level genome assembly of the water stick insect Ranatra chinensis (Heteroptera: Nepidae).</title>
        <authorList>
            <person name="Liu X."/>
        </authorList>
    </citation>
    <scope>NUCLEOTIDE SEQUENCE [LARGE SCALE GENOMIC DNA]</scope>
    <source>
        <strain evidence="1">Cailab_2021Rc</strain>
        <tissue evidence="1">Muscle</tissue>
    </source>
</reference>
<gene>
    <name evidence="1" type="ORF">AAG570_006161</name>
</gene>
<dbReference type="EMBL" id="JBFDAA010000019">
    <property type="protein sequence ID" value="KAL1115872.1"/>
    <property type="molecule type" value="Genomic_DNA"/>
</dbReference>
<keyword evidence="2" id="KW-1185">Reference proteome</keyword>
<dbReference type="Proteomes" id="UP001558652">
    <property type="component" value="Unassembled WGS sequence"/>
</dbReference>